<dbReference type="EMBL" id="PVWO01000124">
    <property type="protein sequence ID" value="PSB56467.1"/>
    <property type="molecule type" value="Genomic_DNA"/>
</dbReference>
<name>A0A2T1GFW7_9CYAN</name>
<proteinExistence type="predicted"/>
<dbReference type="RefSeq" id="WP_106304533.1">
    <property type="nucleotide sequence ID" value="NZ_PVWO01000124.1"/>
</dbReference>
<protein>
    <submittedName>
        <fullName evidence="1">Uncharacterized protein</fullName>
    </submittedName>
</protein>
<dbReference type="AlphaFoldDB" id="A0A2T1GFW7"/>
<organism evidence="1 2">
    <name type="scientific">Chamaesiphon polymorphus CCALA 037</name>
    <dbReference type="NCBI Taxonomy" id="2107692"/>
    <lineage>
        <taxon>Bacteria</taxon>
        <taxon>Bacillati</taxon>
        <taxon>Cyanobacteriota</taxon>
        <taxon>Cyanophyceae</taxon>
        <taxon>Gomontiellales</taxon>
        <taxon>Chamaesiphonaceae</taxon>
        <taxon>Chamaesiphon</taxon>
    </lineage>
</organism>
<accession>A0A2T1GFW7</accession>
<evidence type="ECO:0000313" key="1">
    <source>
        <dbReference type="EMBL" id="PSB56467.1"/>
    </source>
</evidence>
<evidence type="ECO:0000313" key="2">
    <source>
        <dbReference type="Proteomes" id="UP000238937"/>
    </source>
</evidence>
<keyword evidence="2" id="KW-1185">Reference proteome</keyword>
<dbReference type="Proteomes" id="UP000238937">
    <property type="component" value="Unassembled WGS sequence"/>
</dbReference>
<reference evidence="1 2" key="1">
    <citation type="submission" date="2018-03" db="EMBL/GenBank/DDBJ databases">
        <title>The ancient ancestry and fast evolution of plastids.</title>
        <authorList>
            <person name="Moore K.R."/>
            <person name="Magnabosco C."/>
            <person name="Momper L."/>
            <person name="Gold D.A."/>
            <person name="Bosak T."/>
            <person name="Fournier G.P."/>
        </authorList>
    </citation>
    <scope>NUCLEOTIDE SEQUENCE [LARGE SCALE GENOMIC DNA]</scope>
    <source>
        <strain evidence="1 2">CCALA 037</strain>
    </source>
</reference>
<gene>
    <name evidence="1" type="ORF">C7B77_11780</name>
</gene>
<sequence length="147" mass="16534">MLKIITCLIFATAINVSFYTDSVSALALSKKQCQKAREKIFARYFRNKPSVGSSEYGSWLNSMKAEVDEFVSNNPECSLSSTTSTTSVDSQQEEHNRSLKYMYERMCIQGSIDACRKIGDVEGARSARKKVCRESNLKYDAATDTCY</sequence>
<comment type="caution">
    <text evidence="1">The sequence shown here is derived from an EMBL/GenBank/DDBJ whole genome shotgun (WGS) entry which is preliminary data.</text>
</comment>